<name>A0AA38J0F0_9CUCU</name>
<dbReference type="AlphaFoldDB" id="A0AA38J0F0"/>
<feature type="compositionally biased region" description="Low complexity" evidence="1">
    <location>
        <begin position="39"/>
        <end position="65"/>
    </location>
</feature>
<sequence length="92" mass="9816">MNVSLLRENKLLHTDRRGSRSSARGPSRQPSMASLRAHSPNSQGSRRGSRGSSNASATSNRSNKSPPQAPNMSSATTPMLESVTVEVQEPKA</sequence>
<feature type="compositionally biased region" description="Basic and acidic residues" evidence="1">
    <location>
        <begin position="7"/>
        <end position="18"/>
    </location>
</feature>
<accession>A0AA38J0F0</accession>
<feature type="compositionally biased region" description="Polar residues" evidence="1">
    <location>
        <begin position="70"/>
        <end position="79"/>
    </location>
</feature>
<gene>
    <name evidence="2" type="ORF">Zmor_002312</name>
</gene>
<reference evidence="2" key="1">
    <citation type="journal article" date="2023" name="G3 (Bethesda)">
        <title>Whole genome assemblies of Zophobas morio and Tenebrio molitor.</title>
        <authorList>
            <person name="Kaur S."/>
            <person name="Stinson S.A."/>
            <person name="diCenzo G.C."/>
        </authorList>
    </citation>
    <scope>NUCLEOTIDE SEQUENCE</scope>
    <source>
        <strain evidence="2">QUZm001</strain>
    </source>
</reference>
<evidence type="ECO:0000256" key="1">
    <source>
        <dbReference type="SAM" id="MobiDB-lite"/>
    </source>
</evidence>
<feature type="region of interest" description="Disordered" evidence="1">
    <location>
        <begin position="1"/>
        <end position="92"/>
    </location>
</feature>
<comment type="caution">
    <text evidence="2">The sequence shown here is derived from an EMBL/GenBank/DDBJ whole genome shotgun (WGS) entry which is preliminary data.</text>
</comment>
<evidence type="ECO:0000313" key="3">
    <source>
        <dbReference type="Proteomes" id="UP001168821"/>
    </source>
</evidence>
<dbReference type="EMBL" id="JALNTZ010000001">
    <property type="protein sequence ID" value="KAJ3666887.1"/>
    <property type="molecule type" value="Genomic_DNA"/>
</dbReference>
<dbReference type="Proteomes" id="UP001168821">
    <property type="component" value="Unassembled WGS sequence"/>
</dbReference>
<protein>
    <submittedName>
        <fullName evidence="2">Uncharacterized protein</fullName>
    </submittedName>
</protein>
<evidence type="ECO:0000313" key="2">
    <source>
        <dbReference type="EMBL" id="KAJ3666887.1"/>
    </source>
</evidence>
<feature type="compositionally biased region" description="Low complexity" evidence="1">
    <location>
        <begin position="20"/>
        <end position="31"/>
    </location>
</feature>
<keyword evidence="3" id="KW-1185">Reference proteome</keyword>
<proteinExistence type="predicted"/>
<organism evidence="2 3">
    <name type="scientific">Zophobas morio</name>
    <dbReference type="NCBI Taxonomy" id="2755281"/>
    <lineage>
        <taxon>Eukaryota</taxon>
        <taxon>Metazoa</taxon>
        <taxon>Ecdysozoa</taxon>
        <taxon>Arthropoda</taxon>
        <taxon>Hexapoda</taxon>
        <taxon>Insecta</taxon>
        <taxon>Pterygota</taxon>
        <taxon>Neoptera</taxon>
        <taxon>Endopterygota</taxon>
        <taxon>Coleoptera</taxon>
        <taxon>Polyphaga</taxon>
        <taxon>Cucujiformia</taxon>
        <taxon>Tenebrionidae</taxon>
        <taxon>Zophobas</taxon>
    </lineage>
</organism>